<reference evidence="1 2" key="2">
    <citation type="journal article" date="2018" name="Int. J. Syst. Evol. Microbiol.">
        <title>Burkholderia insecticola sp. nov., a gut symbiotic bacterium of the bean bug Riptortus pedestris.</title>
        <authorList>
            <person name="Takeshita K."/>
            <person name="Tamaki H."/>
            <person name="Ohbayashi T."/>
            <person name="Meng X.-Y."/>
            <person name="Sone T."/>
            <person name="Mitani Y."/>
            <person name="Peeters C."/>
            <person name="Kikuchi Y."/>
            <person name="Vandamme P."/>
        </authorList>
    </citation>
    <scope>NUCLEOTIDE SEQUENCE [LARGE SCALE GENOMIC DNA]</scope>
    <source>
        <strain evidence="1">RPE64</strain>
        <plasmid evidence="1 2">p1</plasmid>
    </source>
</reference>
<dbReference type="KEGG" id="buo:BRPE64_DCDS01210"/>
<organism evidence="1 2">
    <name type="scientific">Caballeronia insecticola</name>
    <dbReference type="NCBI Taxonomy" id="758793"/>
    <lineage>
        <taxon>Bacteria</taxon>
        <taxon>Pseudomonadati</taxon>
        <taxon>Pseudomonadota</taxon>
        <taxon>Betaproteobacteria</taxon>
        <taxon>Burkholderiales</taxon>
        <taxon>Burkholderiaceae</taxon>
        <taxon>Caballeronia</taxon>
    </lineage>
</organism>
<dbReference type="InterPro" id="IPR040442">
    <property type="entry name" value="Pyrv_kinase-like_dom_sf"/>
</dbReference>
<dbReference type="Gene3D" id="3.20.20.60">
    <property type="entry name" value="Phosphoenolpyruvate-binding domains"/>
    <property type="match status" value="1"/>
</dbReference>
<proteinExistence type="predicted"/>
<reference evidence="1 2" key="1">
    <citation type="journal article" date="2013" name="Genome Announc.">
        <title>Complete Genome Sequence of Burkholderia sp. Strain RPE64, Bacterial Symbiont of the Bean Bug Riptortus pedestris.</title>
        <authorList>
            <person name="Shibata T.F."/>
            <person name="Maeda T."/>
            <person name="Nikoh N."/>
            <person name="Yamaguchi K."/>
            <person name="Oshima K."/>
            <person name="Hattori M."/>
            <person name="Nishiyama T."/>
            <person name="Hasebe M."/>
            <person name="Fukatsu T."/>
            <person name="Kikuchi Y."/>
            <person name="Shigenobu S."/>
        </authorList>
    </citation>
    <scope>NUCLEOTIDE SEQUENCE [LARGE SCALE GENOMIC DNA]</scope>
    <source>
        <plasmid evidence="1 2">p1</plasmid>
    </source>
</reference>
<evidence type="ECO:0008006" key="3">
    <source>
        <dbReference type="Google" id="ProtNLM"/>
    </source>
</evidence>
<dbReference type="HOGENOM" id="CLU_027389_2_1_4"/>
<evidence type="ECO:0000313" key="1">
    <source>
        <dbReference type="EMBL" id="BAN27057.1"/>
    </source>
</evidence>
<name>R4X478_9BURK</name>
<dbReference type="InterPro" id="IPR015813">
    <property type="entry name" value="Pyrv/PenolPyrv_kinase-like_dom"/>
</dbReference>
<dbReference type="EMBL" id="AP013061">
    <property type="protein sequence ID" value="BAN27057.1"/>
    <property type="molecule type" value="Genomic_DNA"/>
</dbReference>
<keyword evidence="1" id="KW-0614">Plasmid</keyword>
<protein>
    <recommendedName>
        <fullName evidence="3">PEP phosphonomutase</fullName>
    </recommendedName>
</protein>
<dbReference type="PANTHER" id="PTHR42905:SF16">
    <property type="entry name" value="CARBOXYPHOSPHONOENOLPYRUVATE PHOSPHONOMUTASE-LIKE PROTEIN (AFU_ORTHOLOGUE AFUA_5G07230)"/>
    <property type="match status" value="1"/>
</dbReference>
<keyword evidence="2" id="KW-1185">Reference proteome</keyword>
<dbReference type="SUPFAM" id="SSF51621">
    <property type="entry name" value="Phosphoenolpyruvate/pyruvate domain"/>
    <property type="match status" value="1"/>
</dbReference>
<accession>R4X478</accession>
<geneLocation type="plasmid" evidence="1 2">
    <name>p1</name>
</geneLocation>
<evidence type="ECO:0000313" key="2">
    <source>
        <dbReference type="Proteomes" id="UP000013966"/>
    </source>
</evidence>
<dbReference type="CDD" id="cd00377">
    <property type="entry name" value="ICL_PEPM"/>
    <property type="match status" value="1"/>
</dbReference>
<dbReference type="PANTHER" id="PTHR42905">
    <property type="entry name" value="PHOSPHOENOLPYRUVATE CARBOXYLASE"/>
    <property type="match status" value="1"/>
</dbReference>
<dbReference type="GO" id="GO:0003824">
    <property type="term" value="F:catalytic activity"/>
    <property type="evidence" value="ECO:0007669"/>
    <property type="project" value="InterPro"/>
</dbReference>
<dbReference type="Proteomes" id="UP000013966">
    <property type="component" value="Plasmid p1"/>
</dbReference>
<dbReference type="AlphaFoldDB" id="R4X478"/>
<dbReference type="Gene3D" id="6.10.250.2750">
    <property type="match status" value="1"/>
</dbReference>
<dbReference type="Pfam" id="PF13714">
    <property type="entry name" value="PEP_mutase"/>
    <property type="match status" value="1"/>
</dbReference>
<dbReference type="PATRIC" id="fig|758793.3.peg.5275"/>
<sequence>MTRSFIDWRHDMPRTVAEKRAAFRALHESGCFMLPNPWDVGSARYLESLGFKALATTSSGFAWSRGHADNHMTRDAVLAHLREIVGATDLPVNADFESGFGATPDDVAQSVKLAIETGVAGLSIEDSTGDEAAPLFPIDVAVQRMKAARRAIDERGGDTLLVGRAENFFAGKPDLDDAIARLKAYSDAGADCLYAPGIKTREQIEAVVKALAPKPVNLLIGGVSEFALSDVAALGVRRVSVGGGLARVAWGGFMRAAQGLVDGRFDGFKDAAAGDALNGIFDKRA</sequence>
<dbReference type="InterPro" id="IPR039556">
    <property type="entry name" value="ICL/PEPM"/>
</dbReference>
<gene>
    <name evidence="1" type="ORF">BRPE64_DCDS01210</name>
</gene>